<evidence type="ECO:0000256" key="2">
    <source>
        <dbReference type="SAM" id="Phobius"/>
    </source>
</evidence>
<dbReference type="Pfam" id="PF11611">
    <property type="entry name" value="DUF4352"/>
    <property type="match status" value="1"/>
</dbReference>
<dbReference type="EMBL" id="BEHY01000049">
    <property type="protein sequence ID" value="GBD09547.1"/>
    <property type="molecule type" value="Genomic_DNA"/>
</dbReference>
<dbReference type="AlphaFoldDB" id="A0A2H5Y7Y2"/>
<evidence type="ECO:0000256" key="1">
    <source>
        <dbReference type="ARBA" id="ARBA00022729"/>
    </source>
</evidence>
<comment type="caution">
    <text evidence="4">The sequence shown here is derived from an EMBL/GenBank/DDBJ whole genome shotgun (WGS) entry which is preliminary data.</text>
</comment>
<dbReference type="InterPro" id="IPR029050">
    <property type="entry name" value="Immunoprotect_excell_Ig-like"/>
</dbReference>
<keyword evidence="1" id="KW-0732">Signal</keyword>
<evidence type="ECO:0000259" key="3">
    <source>
        <dbReference type="Pfam" id="PF11611"/>
    </source>
</evidence>
<keyword evidence="2" id="KW-0472">Membrane</keyword>
<dbReference type="Gene3D" id="2.60.40.1240">
    <property type="match status" value="1"/>
</dbReference>
<keyword evidence="2" id="KW-0812">Transmembrane</keyword>
<name>A0A2H5Y7Y2_9CHLR</name>
<feature type="transmembrane region" description="Helical" evidence="2">
    <location>
        <begin position="7"/>
        <end position="36"/>
    </location>
</feature>
<accession>A0A2H5Y7Y2</accession>
<reference evidence="5" key="1">
    <citation type="submission" date="2017-09" db="EMBL/GenBank/DDBJ databases">
        <title>Metaegenomics of thermophilic ammonia-oxidizing enrichment culture.</title>
        <authorList>
            <person name="Kato S."/>
            <person name="Suzuki K."/>
        </authorList>
    </citation>
    <scope>NUCLEOTIDE SEQUENCE [LARGE SCALE GENOMIC DNA]</scope>
</reference>
<keyword evidence="2" id="KW-1133">Transmembrane helix</keyword>
<proteinExistence type="predicted"/>
<sequence length="202" mass="21593">MRGVLKISLGIVVGFLALIGLCVICAVAIVSLGVIITAARITPTPAGSIAPGPAVPATPEGIREPGTMGAGVRRGDLLITPLQYRFGGAYRTRLGSDVRPPEGAKFLWIEIAVENVGEHAADAPSPYDFLVRYKGEDIRADSLLFLEPSGMSAYQGERIYPGVRRTGWLRFTIPAGAQAEDLVLVLSPPLSFQEEAIWRLNP</sequence>
<gene>
    <name evidence="4" type="ORF">HRbin22_01803</name>
</gene>
<evidence type="ECO:0000313" key="4">
    <source>
        <dbReference type="EMBL" id="GBD09547.1"/>
    </source>
</evidence>
<dbReference type="Proteomes" id="UP000236642">
    <property type="component" value="Unassembled WGS sequence"/>
</dbReference>
<protein>
    <recommendedName>
        <fullName evidence="3">DUF4352 domain-containing protein</fullName>
    </recommendedName>
</protein>
<organism evidence="4 5">
    <name type="scientific">Candidatus Thermoflexus japonica</name>
    <dbReference type="NCBI Taxonomy" id="2035417"/>
    <lineage>
        <taxon>Bacteria</taxon>
        <taxon>Bacillati</taxon>
        <taxon>Chloroflexota</taxon>
        <taxon>Thermoflexia</taxon>
        <taxon>Thermoflexales</taxon>
        <taxon>Thermoflexaceae</taxon>
        <taxon>Thermoflexus</taxon>
    </lineage>
</organism>
<feature type="domain" description="DUF4352" evidence="3">
    <location>
        <begin position="99"/>
        <end position="195"/>
    </location>
</feature>
<evidence type="ECO:0000313" key="5">
    <source>
        <dbReference type="Proteomes" id="UP000236642"/>
    </source>
</evidence>
<dbReference type="InterPro" id="IPR029051">
    <property type="entry name" value="DUF4352"/>
</dbReference>